<dbReference type="PANTHER" id="PTHR23501">
    <property type="entry name" value="MAJOR FACILITATOR SUPERFAMILY"/>
    <property type="match status" value="1"/>
</dbReference>
<dbReference type="InterPro" id="IPR036259">
    <property type="entry name" value="MFS_trans_sf"/>
</dbReference>
<feature type="transmembrane region" description="Helical" evidence="7">
    <location>
        <begin position="53"/>
        <end position="71"/>
    </location>
</feature>
<feature type="transmembrane region" description="Helical" evidence="7">
    <location>
        <begin position="316"/>
        <end position="334"/>
    </location>
</feature>
<dbReference type="SUPFAM" id="SSF103473">
    <property type="entry name" value="MFS general substrate transporter"/>
    <property type="match status" value="2"/>
</dbReference>
<dbReference type="InterPro" id="IPR020846">
    <property type="entry name" value="MFS_dom"/>
</dbReference>
<dbReference type="GO" id="GO:0022857">
    <property type="term" value="F:transmembrane transporter activity"/>
    <property type="evidence" value="ECO:0007669"/>
    <property type="project" value="InterPro"/>
</dbReference>
<evidence type="ECO:0000256" key="1">
    <source>
        <dbReference type="ARBA" id="ARBA00004141"/>
    </source>
</evidence>
<dbReference type="EMBL" id="FJOG01000017">
    <property type="protein sequence ID" value="CZR61051.1"/>
    <property type="molecule type" value="Genomic_DNA"/>
</dbReference>
<dbReference type="Gene3D" id="1.20.1250.20">
    <property type="entry name" value="MFS general substrate transporter like domains"/>
    <property type="match status" value="1"/>
</dbReference>
<evidence type="ECO:0000259" key="9">
    <source>
        <dbReference type="PROSITE" id="PS50850"/>
    </source>
</evidence>
<keyword evidence="3" id="KW-0813">Transport</keyword>
<keyword evidence="8" id="KW-0732">Signal</keyword>
<protein>
    <submittedName>
        <fullName evidence="10">Related to aflatoxin efflux pump AFLT</fullName>
    </submittedName>
</protein>
<keyword evidence="5 7" id="KW-1133">Transmembrane helix</keyword>
<evidence type="ECO:0000256" key="5">
    <source>
        <dbReference type="ARBA" id="ARBA00022989"/>
    </source>
</evidence>
<dbReference type="PROSITE" id="PS50850">
    <property type="entry name" value="MFS"/>
    <property type="match status" value="1"/>
</dbReference>
<gene>
    <name evidence="10" type="ORF">PAC_10947</name>
</gene>
<keyword evidence="11" id="KW-1185">Reference proteome</keyword>
<feature type="signal peptide" evidence="8">
    <location>
        <begin position="1"/>
        <end position="20"/>
    </location>
</feature>
<dbReference type="OrthoDB" id="10021397at2759"/>
<keyword evidence="4 7" id="KW-0812">Transmembrane</keyword>
<dbReference type="Proteomes" id="UP000184330">
    <property type="component" value="Unassembled WGS sequence"/>
</dbReference>
<feature type="transmembrane region" description="Helical" evidence="7">
    <location>
        <begin position="172"/>
        <end position="190"/>
    </location>
</feature>
<sequence length="522" mass="55592">MGSGLCRLLLLQFPLYFGHSENLPDPYVQGLDNTIAADIQSAVVDSFGNISKLSWLGSGFPLGSIATILTFGKAYGIFNVKWLHISSVTVFAIGSAICGAAPNMNALIVGRVIAGIGGAGMYLGNLNLLSINTSLRERRVYMGGVGIVWGAGTILGPVVGASSADSGATWRWAFYINLVIYALMLPALFIMPSYQPKPGTNTLTKFKQLDWVGAFLNTRLWTSFVLATTFGGSTWAWGGGRTIATFVVCLVILIFFALQQSFAILTTPSQLLFPMSFLKSRTIVLLSIATTATGIAQFVPIFCVPLFFQFTHSDTGLQAAVPLMPFIALNSFFIMGQGIAMPFVGYYYPFYIVSGILTTTGGALMYTVNEGTSTSAIYGYSVLIAVGAGLIAQAAYSIVPTKVRPGQVSDAIGFINVAQIGGITISLSVSGDVFQNTAFNGLKKVLSGMEFSEADISAAVAGSQSKVFERMSEEVRNRAIEKIVESIDATYGLVITAGAVVVVTSLWLRRERLFMEVSVGGA</sequence>
<feature type="transmembrane region" description="Helical" evidence="7">
    <location>
        <begin position="211"/>
        <end position="237"/>
    </location>
</feature>
<evidence type="ECO:0000256" key="7">
    <source>
        <dbReference type="SAM" id="Phobius"/>
    </source>
</evidence>
<name>A0A1L7X7Q5_9HELO</name>
<feature type="transmembrane region" description="Helical" evidence="7">
    <location>
        <begin position="140"/>
        <end position="160"/>
    </location>
</feature>
<feature type="transmembrane region" description="Helical" evidence="7">
    <location>
        <begin position="489"/>
        <end position="508"/>
    </location>
</feature>
<feature type="transmembrane region" description="Helical" evidence="7">
    <location>
        <begin position="108"/>
        <end position="128"/>
    </location>
</feature>
<feature type="transmembrane region" description="Helical" evidence="7">
    <location>
        <begin position="346"/>
        <end position="366"/>
    </location>
</feature>
<proteinExistence type="inferred from homology"/>
<feature type="transmembrane region" description="Helical" evidence="7">
    <location>
        <begin position="283"/>
        <end position="310"/>
    </location>
</feature>
<organism evidence="10 11">
    <name type="scientific">Phialocephala subalpina</name>
    <dbReference type="NCBI Taxonomy" id="576137"/>
    <lineage>
        <taxon>Eukaryota</taxon>
        <taxon>Fungi</taxon>
        <taxon>Dikarya</taxon>
        <taxon>Ascomycota</taxon>
        <taxon>Pezizomycotina</taxon>
        <taxon>Leotiomycetes</taxon>
        <taxon>Helotiales</taxon>
        <taxon>Mollisiaceae</taxon>
        <taxon>Phialocephala</taxon>
        <taxon>Phialocephala fortinii species complex</taxon>
    </lineage>
</organism>
<feature type="transmembrane region" description="Helical" evidence="7">
    <location>
        <begin position="411"/>
        <end position="429"/>
    </location>
</feature>
<evidence type="ECO:0000256" key="2">
    <source>
        <dbReference type="ARBA" id="ARBA00007520"/>
    </source>
</evidence>
<comment type="similarity">
    <text evidence="2">Belongs to the major facilitator superfamily. TCR/Tet family.</text>
</comment>
<keyword evidence="6 7" id="KW-0472">Membrane</keyword>
<feature type="transmembrane region" description="Helical" evidence="7">
    <location>
        <begin position="243"/>
        <end position="262"/>
    </location>
</feature>
<dbReference type="GO" id="GO:0005886">
    <property type="term" value="C:plasma membrane"/>
    <property type="evidence" value="ECO:0007669"/>
    <property type="project" value="TreeGrafter"/>
</dbReference>
<reference evidence="10 11" key="1">
    <citation type="submission" date="2016-03" db="EMBL/GenBank/DDBJ databases">
        <authorList>
            <person name="Ploux O."/>
        </authorList>
    </citation>
    <scope>NUCLEOTIDE SEQUENCE [LARGE SCALE GENOMIC DNA]</scope>
    <source>
        <strain evidence="10 11">UAMH 11012</strain>
    </source>
</reference>
<dbReference type="InterPro" id="IPR011701">
    <property type="entry name" value="MFS"/>
</dbReference>
<evidence type="ECO:0000313" key="11">
    <source>
        <dbReference type="Proteomes" id="UP000184330"/>
    </source>
</evidence>
<evidence type="ECO:0000256" key="8">
    <source>
        <dbReference type="SAM" id="SignalP"/>
    </source>
</evidence>
<feature type="domain" description="Major facilitator superfamily (MFS) profile" evidence="9">
    <location>
        <begin position="1"/>
        <end position="513"/>
    </location>
</feature>
<evidence type="ECO:0000256" key="3">
    <source>
        <dbReference type="ARBA" id="ARBA00022448"/>
    </source>
</evidence>
<evidence type="ECO:0000256" key="4">
    <source>
        <dbReference type="ARBA" id="ARBA00022692"/>
    </source>
</evidence>
<accession>A0A1L7X7Q5</accession>
<dbReference type="PANTHER" id="PTHR23501:SF12">
    <property type="entry name" value="MAJOR FACILITATOR SUPERFAMILY (MFS) PROFILE DOMAIN-CONTAINING PROTEIN-RELATED"/>
    <property type="match status" value="1"/>
</dbReference>
<dbReference type="Pfam" id="PF07690">
    <property type="entry name" value="MFS_1"/>
    <property type="match status" value="1"/>
</dbReference>
<evidence type="ECO:0000256" key="6">
    <source>
        <dbReference type="ARBA" id="ARBA00023136"/>
    </source>
</evidence>
<dbReference type="AlphaFoldDB" id="A0A1L7X7Q5"/>
<comment type="subcellular location">
    <subcellularLocation>
        <location evidence="1">Membrane</location>
        <topology evidence="1">Multi-pass membrane protein</topology>
    </subcellularLocation>
</comment>
<feature type="transmembrane region" description="Helical" evidence="7">
    <location>
        <begin position="83"/>
        <end position="102"/>
    </location>
</feature>
<feature type="chain" id="PRO_5012566710" evidence="8">
    <location>
        <begin position="21"/>
        <end position="522"/>
    </location>
</feature>
<feature type="transmembrane region" description="Helical" evidence="7">
    <location>
        <begin position="378"/>
        <end position="399"/>
    </location>
</feature>
<evidence type="ECO:0000313" key="10">
    <source>
        <dbReference type="EMBL" id="CZR61051.1"/>
    </source>
</evidence>